<dbReference type="SUPFAM" id="SSF52266">
    <property type="entry name" value="SGNH hydrolase"/>
    <property type="match status" value="1"/>
</dbReference>
<dbReference type="InterPro" id="IPR043128">
    <property type="entry name" value="Rev_trsase/Diguanyl_cyclase"/>
</dbReference>
<dbReference type="EMBL" id="CP111020">
    <property type="protein sequence ID" value="WAR14863.1"/>
    <property type="molecule type" value="Genomic_DNA"/>
</dbReference>
<name>A0ABY7EY46_MYAAR</name>
<reference evidence="2" key="1">
    <citation type="submission" date="2022-11" db="EMBL/GenBank/DDBJ databases">
        <title>Centuries of genome instability and evolution in soft-shell clam transmissible cancer (bioRxiv).</title>
        <authorList>
            <person name="Hart S.F.M."/>
            <person name="Yonemitsu M.A."/>
            <person name="Giersch R.M."/>
            <person name="Beal B.F."/>
            <person name="Arriagada G."/>
            <person name="Davis B.W."/>
            <person name="Ostrander E.A."/>
            <person name="Goff S.P."/>
            <person name="Metzger M.J."/>
        </authorList>
    </citation>
    <scope>NUCLEOTIDE SEQUENCE</scope>
    <source>
        <strain evidence="2">MELC-2E11</strain>
        <tissue evidence="2">Siphon/mantle</tissue>
    </source>
</reference>
<accession>A0ABY7EY46</accession>
<dbReference type="Pfam" id="PF00078">
    <property type="entry name" value="RVT_1"/>
    <property type="match status" value="1"/>
</dbReference>
<feature type="domain" description="Reverse transcriptase" evidence="1">
    <location>
        <begin position="1"/>
        <end position="357"/>
    </location>
</feature>
<evidence type="ECO:0000313" key="3">
    <source>
        <dbReference type="Proteomes" id="UP001164746"/>
    </source>
</evidence>
<keyword evidence="3" id="KW-1185">Reference proteome</keyword>
<proteinExistence type="predicted"/>
<dbReference type="Gene3D" id="3.10.10.10">
    <property type="entry name" value="HIV Type 1 Reverse Transcriptase, subunit A, domain 1"/>
    <property type="match status" value="1"/>
</dbReference>
<evidence type="ECO:0000259" key="1">
    <source>
        <dbReference type="PROSITE" id="PS50878"/>
    </source>
</evidence>
<dbReference type="InterPro" id="IPR036514">
    <property type="entry name" value="SGNH_hydro_sf"/>
</dbReference>
<evidence type="ECO:0000313" key="2">
    <source>
        <dbReference type="EMBL" id="WAR14863.1"/>
    </source>
</evidence>
<sequence length="920" mass="105554">MFISGGMYNLIDKVGLSIQPWEKEIQLPFDPYAVSPRSVSYVNLHGDTVPWCNRVLSVEEISTQNCLPDLSSIQFQNHKQFVSGQLHTKTYEWENIILKNNGHEETLRWIKHGVDISDFFTQFKGKFWGVNYDCALPPPMQFKNANKCKKFTEFINSTIQERLENGSIECLGKVGVCQPPHIVAPLTVEPLKPRLCLNLMYLNNWIKNISFSLDTLKDIPRAVKKGAYFTSLDDKSGFDNVRLNENSYKYVGFQWAGYYFYFKTLVFGFKLSSYIYHTLNLQVASYIRREFSIPIFLYIDDRLIEQVRRDSRFSDREQAIVANYITCEILTRLGYCINLDKSCFQPSQRAVLLGFIVDSEKCCFRVTEVKKQKFIAHREFILSKRVISLLDLQKLSGKAISFMLAVPAARLYIREMNAGISRGLKGGQIYVTGSLREEIEYWRFLDNWKGKVVWKPEHLEGDCTQVSDFWDESLRGKPIMILEGLALIKVLRAVRLRIASHRVDAKIDNKVLLHAWVNQGCKSHEMNLVIKDLFQLTIDYDIILNMQYVPSKSNPADEPSRSLNKTDSMLSKTSWQLVEQYYGGHAGHILDLMSLDSNCMRNKRGGTLRHFTPWPTHFSSGVNMFAQVITPSENCYVFPPFSLILTTLRFLIESKLTGSLVLPLSDVTPYWFPEILQFVPDAFVLGYKDDTGILQVPSKSGFVPDLLGLVEDLWVIRVSSTRGGHDMGQSWGKMVLTGFSRNSRNNHFVCVGDSMIRFLLTESKLHCPMTHVFSISGGLIRQMIDHLFRLVNNFPPRVVFVHVGVNNLSKEHLYKNEFEQMTVAGCELDLLESSLLSIKQSNKLIHIIVSSVIITRNSFINARAELMNDKLQNMCGKHGWLYLNNCYLGKEHLKDAVHLNKTGEILFVNKLFHLQNCIVQ</sequence>
<dbReference type="InterPro" id="IPR043502">
    <property type="entry name" value="DNA/RNA_pol_sf"/>
</dbReference>
<dbReference type="PROSITE" id="PS50878">
    <property type="entry name" value="RT_POL"/>
    <property type="match status" value="1"/>
</dbReference>
<dbReference type="Gene3D" id="3.40.50.1110">
    <property type="entry name" value="SGNH hydrolase"/>
    <property type="match status" value="1"/>
</dbReference>
<dbReference type="PANTHER" id="PTHR33050">
    <property type="entry name" value="REVERSE TRANSCRIPTASE DOMAIN-CONTAINING PROTEIN"/>
    <property type="match status" value="1"/>
</dbReference>
<organism evidence="2 3">
    <name type="scientific">Mya arenaria</name>
    <name type="common">Soft-shell clam</name>
    <dbReference type="NCBI Taxonomy" id="6604"/>
    <lineage>
        <taxon>Eukaryota</taxon>
        <taxon>Metazoa</taxon>
        <taxon>Spiralia</taxon>
        <taxon>Lophotrochozoa</taxon>
        <taxon>Mollusca</taxon>
        <taxon>Bivalvia</taxon>
        <taxon>Autobranchia</taxon>
        <taxon>Heteroconchia</taxon>
        <taxon>Euheterodonta</taxon>
        <taxon>Imparidentia</taxon>
        <taxon>Neoheterodontei</taxon>
        <taxon>Myida</taxon>
        <taxon>Myoidea</taxon>
        <taxon>Myidae</taxon>
        <taxon>Mya</taxon>
    </lineage>
</organism>
<dbReference type="InterPro" id="IPR000477">
    <property type="entry name" value="RT_dom"/>
</dbReference>
<dbReference type="SUPFAM" id="SSF56672">
    <property type="entry name" value="DNA/RNA polymerases"/>
    <property type="match status" value="1"/>
</dbReference>
<dbReference type="InterPro" id="IPR052055">
    <property type="entry name" value="Hepadnavirus_pol/RT"/>
</dbReference>
<gene>
    <name evidence="2" type="ORF">MAR_004968</name>
</gene>
<dbReference type="PANTHER" id="PTHR33050:SF7">
    <property type="entry name" value="RIBONUCLEASE H"/>
    <property type="match status" value="1"/>
</dbReference>
<protein>
    <recommendedName>
        <fullName evidence="1">Reverse transcriptase domain-containing protein</fullName>
    </recommendedName>
</protein>
<dbReference type="Proteomes" id="UP001164746">
    <property type="component" value="Chromosome 9"/>
</dbReference>
<dbReference type="Gene3D" id="3.30.70.270">
    <property type="match status" value="1"/>
</dbReference>